<evidence type="ECO:0000256" key="7">
    <source>
        <dbReference type="ARBA" id="ARBA00023163"/>
    </source>
</evidence>
<keyword evidence="3" id="KW-0677">Repeat</keyword>
<proteinExistence type="inferred from homology"/>
<dbReference type="SUPFAM" id="SSF69125">
    <property type="entry name" value="Nuclear receptor coactivator interlocking domain"/>
    <property type="match status" value="1"/>
</dbReference>
<dbReference type="InterPro" id="IPR017426">
    <property type="entry name" value="Nuclear_rcpt_coactivator"/>
</dbReference>
<dbReference type="SMART" id="SM01151">
    <property type="entry name" value="DUF1518"/>
    <property type="match status" value="1"/>
</dbReference>
<reference evidence="12" key="1">
    <citation type="submission" date="2025-08" db="UniProtKB">
        <authorList>
            <consortium name="Ensembl"/>
        </authorList>
    </citation>
    <scope>IDENTIFICATION</scope>
</reference>
<sequence>MSGMGENTSDPSRAETRKRKECPDQLGPSPKRSTEKRNREQENKYIEELAELIFANFNDIDNFNFKPDKCAILKETVKQIRQIKEQEKAAAANIDEVQKSDVSSTGQGVIDKDALGPMMLEVPTLILVLFYLNGGSWSGEPPRRSSHTFNCRMLVKPLPDPEEEGHDNQEAHQKYETMQCFAVSQPKSIKEEGEDLQSCLICVARRVPMKERPVLPSSESFTTRQDLQGKITSLDTSTMRAAMKPGWEDLVRRCIQKFHAQHEGESVSYAKRHHHEVLRQGLAFSQIYRFSLSDGTLVAAQTKSKLIRSQTTNEPQLVISLHMLHREQNVCVMNPDLTGQAVGKPLNPLSSSSPAHQAMCSGNPGQDMTLSSNINFPINGPKEQMGMPMGRFGGSGGMNHVSSMQATTPQGSNYALKMNSPSQSSPGMTPGQPSSMLSPRHRMSPGVAGSPRIPPSQFSPAGSLHSPVGVCSSTGNSHSYANSSLNALQALSEGHGVSLGSSLASPDLKTGNLQNSPVNMNPPPLSKMGSLDSKDCFGLYGEPSEGTTGQAESSGHPGEQKEAGEPGLPPAVGSERPDGQSRLHDSKGQTKLLQLLTTKSDQMEPSPLASSLSDATKDSVGSLPGSGSTHGTSLKEKHKILHRLLQDSSSPVDLAKLTAEATGKELNQEASSTAPGSEVTIKQEPVSPKKKENALLRYLLDKDDTKDIGLPEITPKLERLDSKTDPASNTKLIAMKTEKEEMSFEPSDQPGSELDNLEEILDDLQNSQLPQLFPDTRPGAPAGSVDKQAIINDLMQLTAENSPVTPVGAQKTALRISQSTFNNPRPGQLGRLLPNQNLPLDITLQSPTGAGPFPPIRNNSPYSVIPQPGMMGNQGMIGNQGNLGNSSTGMIGSNAARPAMPSGEWAPQTSAVRVTCAATTGAMNRPIQGGMIRNPTASIPMRPSSQPGQRQMLQPQVMNIGPSELEMNMGPQYSQQQAPPNQTAPWPESILPIDQAPFASQNRQPFGSSPDDLLCPHPAAESPSDEGALLDQLYLALRNFDGLEEIDRALGIPELVSQSQAVDPEQFSSQDSNMMLEQKAPVFPQQYASQAQMAPGSYAPMQDPNFHTMGQRPSYATLRMQPRPGLRPTGLVQNQPNQLRLQLQHRLQAQQNRQPLMNQISNVSNVNLTLRPGVPTQAPINAQMLAQRQREILNQHLRQRQMHQQQQVQQRTLMMRGQGLNMTPSVVAPGGVPAAMSNPRLPQANAQQFPFPPNYGMSQQPDPGFTGAAAPQSPLMSPRMAHTQSPMLQQSQPNPAYQASSDMNGWAQGSMGGNSMFSQQSPPHFGPQANTSMYNNNMNISVSMATSTGGMSNMNQMTGQISMTSVTSVPTSGLSSMGPEQVRPPQGSCPCSFCVKCISPCV</sequence>
<keyword evidence="8 9" id="KW-0539">Nucleus</keyword>
<feature type="domain" description="BHLH" evidence="11">
    <location>
        <begin position="26"/>
        <end position="83"/>
    </location>
</feature>
<feature type="compositionally biased region" description="Polar residues" evidence="10">
    <location>
        <begin position="408"/>
        <end position="437"/>
    </location>
</feature>
<dbReference type="PIRSF" id="PIRSF038181">
    <property type="entry name" value="Nuclear_receptor_coactivator"/>
    <property type="match status" value="1"/>
</dbReference>
<dbReference type="InterPro" id="IPR009110">
    <property type="entry name" value="Nuc_rcpt_coact"/>
</dbReference>
<dbReference type="PROSITE" id="PS50888">
    <property type="entry name" value="BHLH"/>
    <property type="match status" value="1"/>
</dbReference>
<dbReference type="SUPFAM" id="SSF55785">
    <property type="entry name" value="PYP-like sensor domain (PAS domain)"/>
    <property type="match status" value="1"/>
</dbReference>
<comment type="similarity">
    <text evidence="2 9">Belongs to the SRC/p160 nuclear receptor coactivator family.</text>
</comment>
<keyword evidence="6 9" id="KW-0010">Activator</keyword>
<dbReference type="Pfam" id="PF23172">
    <property type="entry name" value="bHLH_NCOA"/>
    <property type="match status" value="1"/>
</dbReference>
<dbReference type="SMART" id="SM00353">
    <property type="entry name" value="HLH"/>
    <property type="match status" value="1"/>
</dbReference>
<dbReference type="Pfam" id="PF16279">
    <property type="entry name" value="DUF4927"/>
    <property type="match status" value="1"/>
</dbReference>
<keyword evidence="5" id="KW-0090">Biological rhythms</keyword>
<dbReference type="CDD" id="cd18950">
    <property type="entry name" value="bHLH-PAS_NCoA2_SRC2"/>
    <property type="match status" value="1"/>
</dbReference>
<dbReference type="InterPro" id="IPR035965">
    <property type="entry name" value="PAS-like_dom_sf"/>
</dbReference>
<feature type="compositionally biased region" description="Basic and acidic residues" evidence="10">
    <location>
        <begin position="575"/>
        <end position="588"/>
    </location>
</feature>
<evidence type="ECO:0000313" key="13">
    <source>
        <dbReference type="Proteomes" id="UP000694726"/>
    </source>
</evidence>
<dbReference type="Gene3D" id="6.10.140.20">
    <property type="entry name" value="Nuclear receptor coactivator, Ncoa-type, interlocking domain"/>
    <property type="match status" value="1"/>
</dbReference>
<evidence type="ECO:0000259" key="11">
    <source>
        <dbReference type="PROSITE" id="PS50888"/>
    </source>
</evidence>
<dbReference type="InterPro" id="IPR011598">
    <property type="entry name" value="bHLH_dom"/>
</dbReference>
<dbReference type="GO" id="GO:0016922">
    <property type="term" value="F:nuclear receptor binding"/>
    <property type="evidence" value="ECO:0007669"/>
    <property type="project" value="UniProtKB-UniRule"/>
</dbReference>
<dbReference type="GO" id="GO:0046983">
    <property type="term" value="F:protein dimerization activity"/>
    <property type="evidence" value="ECO:0007669"/>
    <property type="project" value="InterPro"/>
</dbReference>
<dbReference type="InterPro" id="IPR036638">
    <property type="entry name" value="HLH_DNA-bd_sf"/>
</dbReference>
<evidence type="ECO:0000256" key="10">
    <source>
        <dbReference type="SAM" id="MobiDB-lite"/>
    </source>
</evidence>
<protein>
    <recommendedName>
        <fullName evidence="9">Nuclear receptor coactivator</fullName>
    </recommendedName>
</protein>
<evidence type="ECO:0000256" key="9">
    <source>
        <dbReference type="PIRNR" id="PIRNR038181"/>
    </source>
</evidence>
<dbReference type="InterPro" id="IPR056193">
    <property type="entry name" value="bHLH_NCOA1-3"/>
</dbReference>
<dbReference type="Pfam" id="PF08815">
    <property type="entry name" value="Nuc_rec_co-act"/>
    <property type="match status" value="1"/>
</dbReference>
<dbReference type="GO" id="GO:0003713">
    <property type="term" value="F:transcription coactivator activity"/>
    <property type="evidence" value="ECO:0007669"/>
    <property type="project" value="InterPro"/>
</dbReference>
<dbReference type="FunFam" id="3.30.450.20:FF:000008">
    <property type="entry name" value="Nuclear receptor coactivator"/>
    <property type="match status" value="1"/>
</dbReference>
<feature type="compositionally biased region" description="Low complexity" evidence="10">
    <location>
        <begin position="589"/>
        <end position="599"/>
    </location>
</feature>
<dbReference type="Gene3D" id="3.30.450.20">
    <property type="entry name" value="PAS domain"/>
    <property type="match status" value="1"/>
</dbReference>
<dbReference type="InterPro" id="IPR014920">
    <property type="entry name" value="Nuc_rcpt_coact_Ncoa-typ"/>
</dbReference>
<feature type="compositionally biased region" description="Polar residues" evidence="10">
    <location>
        <begin position="1"/>
        <end position="11"/>
    </location>
</feature>
<comment type="subcellular location">
    <subcellularLocation>
        <location evidence="1 9">Nucleus</location>
    </subcellularLocation>
</comment>
<feature type="region of interest" description="Disordered" evidence="10">
    <location>
        <begin position="408"/>
        <end position="464"/>
    </location>
</feature>
<accession>A0A8D0MUU5</accession>
<evidence type="ECO:0000256" key="2">
    <source>
        <dbReference type="ARBA" id="ARBA00009933"/>
    </source>
</evidence>
<dbReference type="FunFam" id="4.10.280.10:FF:000008">
    <property type="entry name" value="Nuclear receptor coactivator"/>
    <property type="match status" value="1"/>
</dbReference>
<gene>
    <name evidence="12" type="primary">NCOA2</name>
</gene>
<dbReference type="Pfam" id="PF16665">
    <property type="entry name" value="NCOA_u2"/>
    <property type="match status" value="1"/>
</dbReference>
<dbReference type="Gene3D" id="4.10.280.10">
    <property type="entry name" value="Helix-loop-helix DNA-binding domain"/>
    <property type="match status" value="1"/>
</dbReference>
<dbReference type="InterPro" id="IPR014935">
    <property type="entry name" value="SRC/p160_LXXLL"/>
</dbReference>
<evidence type="ECO:0000256" key="4">
    <source>
        <dbReference type="ARBA" id="ARBA00023015"/>
    </source>
</evidence>
<dbReference type="InterPro" id="IPR028822">
    <property type="entry name" value="NCOA2_bHLH"/>
</dbReference>
<evidence type="ECO:0000313" key="12">
    <source>
        <dbReference type="Ensembl" id="ENSSSCP00015009266.1"/>
    </source>
</evidence>
<dbReference type="InterPro" id="IPR032565">
    <property type="entry name" value="NCOA2/3_DUF4927"/>
</dbReference>
<dbReference type="PANTHER" id="PTHR10684:SF2">
    <property type="entry name" value="NUCLEAR RECEPTOR COACTIVATOR 2"/>
    <property type="match status" value="1"/>
</dbReference>
<dbReference type="InterPro" id="IPR010011">
    <property type="entry name" value="NCO_DUF1518"/>
</dbReference>
<dbReference type="Pfam" id="PF08832">
    <property type="entry name" value="SRC-1"/>
    <property type="match status" value="1"/>
</dbReference>
<keyword evidence="4 9" id="KW-0805">Transcription regulation</keyword>
<dbReference type="GO" id="GO:0045944">
    <property type="term" value="P:positive regulation of transcription by RNA polymerase II"/>
    <property type="evidence" value="ECO:0007669"/>
    <property type="project" value="UniProtKB-ARBA"/>
</dbReference>
<evidence type="ECO:0000256" key="8">
    <source>
        <dbReference type="ARBA" id="ARBA00023242"/>
    </source>
</evidence>
<dbReference type="InterPro" id="IPR037077">
    <property type="entry name" value="Nuc_rcpt_coact_Ncoa_int_sf"/>
</dbReference>
<feature type="region of interest" description="Disordered" evidence="10">
    <location>
        <begin position="1"/>
        <end position="40"/>
    </location>
</feature>
<evidence type="ECO:0000256" key="3">
    <source>
        <dbReference type="ARBA" id="ARBA00022737"/>
    </source>
</evidence>
<evidence type="ECO:0000256" key="6">
    <source>
        <dbReference type="ARBA" id="ARBA00023159"/>
    </source>
</evidence>
<dbReference type="PANTHER" id="PTHR10684">
    <property type="entry name" value="NUCLEAR RECEPTOR COACTIVATOR"/>
    <property type="match status" value="1"/>
</dbReference>
<keyword evidence="7 9" id="KW-0804">Transcription</keyword>
<dbReference type="Pfam" id="PF07469">
    <property type="entry name" value="DUF1518"/>
    <property type="match status" value="1"/>
</dbReference>
<feature type="region of interest" description="Disordered" evidence="10">
    <location>
        <begin position="502"/>
        <end position="691"/>
    </location>
</feature>
<dbReference type="SUPFAM" id="SSF47459">
    <property type="entry name" value="HLH, helix-loop-helix DNA-binding domain"/>
    <property type="match status" value="1"/>
</dbReference>
<name>A0A8D0MUU5_PIG</name>
<dbReference type="Proteomes" id="UP000694726">
    <property type="component" value="Unplaced"/>
</dbReference>
<evidence type="ECO:0000256" key="1">
    <source>
        <dbReference type="ARBA" id="ARBA00004123"/>
    </source>
</evidence>
<evidence type="ECO:0000256" key="5">
    <source>
        <dbReference type="ARBA" id="ARBA00023108"/>
    </source>
</evidence>
<organism evidence="12 13">
    <name type="scientific">Sus scrofa</name>
    <name type="common">Pig</name>
    <dbReference type="NCBI Taxonomy" id="9823"/>
    <lineage>
        <taxon>Eukaryota</taxon>
        <taxon>Metazoa</taxon>
        <taxon>Chordata</taxon>
        <taxon>Craniata</taxon>
        <taxon>Vertebrata</taxon>
        <taxon>Euteleostomi</taxon>
        <taxon>Mammalia</taxon>
        <taxon>Eutheria</taxon>
        <taxon>Laurasiatheria</taxon>
        <taxon>Artiodactyla</taxon>
        <taxon>Suina</taxon>
        <taxon>Suidae</taxon>
        <taxon>Sus</taxon>
    </lineage>
</organism>
<dbReference type="Pfam" id="PF14598">
    <property type="entry name" value="PAS_11"/>
    <property type="match status" value="1"/>
</dbReference>
<feature type="region of interest" description="Disordered" evidence="10">
    <location>
        <begin position="1259"/>
        <end position="1279"/>
    </location>
</feature>
<dbReference type="Ensembl" id="ENSSSCT00015023812.1">
    <property type="protein sequence ID" value="ENSSSCP00015009266.1"/>
    <property type="gene ID" value="ENSSSCG00015017861.1"/>
</dbReference>
<dbReference type="GO" id="GO:0048511">
    <property type="term" value="P:rhythmic process"/>
    <property type="evidence" value="ECO:0007669"/>
    <property type="project" value="UniProtKB-KW"/>
</dbReference>
<dbReference type="GO" id="GO:0005634">
    <property type="term" value="C:nucleus"/>
    <property type="evidence" value="ECO:0007669"/>
    <property type="project" value="UniProtKB-SubCell"/>
</dbReference>